<proteinExistence type="inferred from homology"/>
<dbReference type="Pfam" id="PF00155">
    <property type="entry name" value="Aminotran_1_2"/>
    <property type="match status" value="1"/>
</dbReference>
<evidence type="ECO:0000256" key="3">
    <source>
        <dbReference type="ARBA" id="ARBA00022576"/>
    </source>
</evidence>
<dbReference type="InterPro" id="IPR015421">
    <property type="entry name" value="PyrdxlP-dep_Trfase_major"/>
</dbReference>
<dbReference type="RefSeq" id="WP_124398661.1">
    <property type="nucleotide sequence ID" value="NZ_BHZE01000028.1"/>
</dbReference>
<evidence type="ECO:0000256" key="2">
    <source>
        <dbReference type="ARBA" id="ARBA00007441"/>
    </source>
</evidence>
<keyword evidence="3 6" id="KW-0032">Aminotransferase</keyword>
<dbReference type="Gene3D" id="3.90.1150.10">
    <property type="entry name" value="Aspartate Aminotransferase, domain 1"/>
    <property type="match status" value="1"/>
</dbReference>
<dbReference type="PANTHER" id="PTHR46383">
    <property type="entry name" value="ASPARTATE AMINOTRANSFERASE"/>
    <property type="match status" value="1"/>
</dbReference>
<dbReference type="OrthoDB" id="9802328at2"/>
<dbReference type="Gene3D" id="3.40.640.10">
    <property type="entry name" value="Type I PLP-dependent aspartate aminotransferase-like (Major domain)"/>
    <property type="match status" value="1"/>
</dbReference>
<dbReference type="PROSITE" id="PS00105">
    <property type="entry name" value="AA_TRANSFER_CLASS_1"/>
    <property type="match status" value="1"/>
</dbReference>
<dbReference type="InterPro" id="IPR004839">
    <property type="entry name" value="Aminotransferase_I/II_large"/>
</dbReference>
<reference evidence="8 9" key="1">
    <citation type="submission" date="2018-11" db="EMBL/GenBank/DDBJ databases">
        <title>Schleiferia aggregans sp. nov., a moderately thermophilic heterotrophic bacterium isolated from microbial mats at a terrestrial hot spring.</title>
        <authorList>
            <person name="Iino T."/>
            <person name="Ohkuma M."/>
            <person name="Haruta S."/>
        </authorList>
    </citation>
    <scope>NUCLEOTIDE SEQUENCE [LARGE SCALE GENOMIC DNA]</scope>
    <source>
        <strain evidence="8 9">LA</strain>
    </source>
</reference>
<dbReference type="InterPro" id="IPR004838">
    <property type="entry name" value="NHTrfase_class1_PyrdxlP-BS"/>
</dbReference>
<dbReference type="InterPro" id="IPR015422">
    <property type="entry name" value="PyrdxlP-dep_Trfase_small"/>
</dbReference>
<gene>
    <name evidence="8" type="primary">aspC1</name>
    <name evidence="8" type="ORF">JCM31826_20890</name>
</gene>
<comment type="cofactor">
    <cofactor evidence="1 6">
        <name>pyridoxal 5'-phosphate</name>
        <dbReference type="ChEBI" id="CHEBI:597326"/>
    </cofactor>
</comment>
<name>A0A401XNL4_9FLAO</name>
<organism evidence="8 9">
    <name type="scientific">Thermaurantimonas aggregans</name>
    <dbReference type="NCBI Taxonomy" id="2173829"/>
    <lineage>
        <taxon>Bacteria</taxon>
        <taxon>Pseudomonadati</taxon>
        <taxon>Bacteroidota</taxon>
        <taxon>Flavobacteriia</taxon>
        <taxon>Flavobacteriales</taxon>
        <taxon>Schleiferiaceae</taxon>
        <taxon>Thermaurantimonas</taxon>
    </lineage>
</organism>
<feature type="domain" description="Aminotransferase class I/classII large" evidence="7">
    <location>
        <begin position="31"/>
        <end position="387"/>
    </location>
</feature>
<evidence type="ECO:0000256" key="1">
    <source>
        <dbReference type="ARBA" id="ARBA00001933"/>
    </source>
</evidence>
<keyword evidence="5" id="KW-0663">Pyridoxal phosphate</keyword>
<evidence type="ECO:0000313" key="9">
    <source>
        <dbReference type="Proteomes" id="UP000286715"/>
    </source>
</evidence>
<dbReference type="SUPFAM" id="SSF53383">
    <property type="entry name" value="PLP-dependent transferases"/>
    <property type="match status" value="1"/>
</dbReference>
<evidence type="ECO:0000256" key="6">
    <source>
        <dbReference type="RuleBase" id="RU000481"/>
    </source>
</evidence>
<evidence type="ECO:0000256" key="4">
    <source>
        <dbReference type="ARBA" id="ARBA00022679"/>
    </source>
</evidence>
<dbReference type="InterPro" id="IPR050596">
    <property type="entry name" value="AspAT/PAT-like"/>
</dbReference>
<dbReference type="GO" id="GO:0008483">
    <property type="term" value="F:transaminase activity"/>
    <property type="evidence" value="ECO:0007669"/>
    <property type="project" value="UniProtKB-KW"/>
</dbReference>
<dbReference type="PANTHER" id="PTHR46383:SF1">
    <property type="entry name" value="ASPARTATE AMINOTRANSFERASE"/>
    <property type="match status" value="1"/>
</dbReference>
<sequence>MNLSERITNLHESQTLAMARKSRELKAQGIQVINLSLGEPDFNTPDFIKEAAKRAIDENYSHYSPVSGYADLREVISKKFARDNGLTYSPDEIVVSTGAKQSLINVVMCLVNPGDEVIILAPYWVSYTAMVQLAGGIPVFVSAGVEQDYKPTAEQIERAITPRTKLLLFSTPCNPTGSVFTYDELSALADVLRLHPHVFAISDEIYEHIIFDEKHISLASFEGMRDRVITVNGLSKGFAMTGWRIGFIGAPREIAQACDKYQGQYTSGTCTISQRAAIAALEADPSEISYMKDAFLRRRDIVLDLLGKIPGFKVNVPKGAFYVFPDVSELLGKRFGDLVIRNTEDLCMYFLNQAHVSLVTGDAFGAEKCIRISYAASETDLIEAIARIHQAVNNLTD</sequence>
<dbReference type="CDD" id="cd00609">
    <property type="entry name" value="AAT_like"/>
    <property type="match status" value="1"/>
</dbReference>
<comment type="similarity">
    <text evidence="2 6">Belongs to the class-I pyridoxal-phosphate-dependent aminotransferase family.</text>
</comment>
<dbReference type="InterPro" id="IPR015424">
    <property type="entry name" value="PyrdxlP-dep_Trfase"/>
</dbReference>
<keyword evidence="4 6" id="KW-0808">Transferase</keyword>
<dbReference type="FunFam" id="3.40.640.10:FF:000033">
    <property type="entry name" value="Aspartate aminotransferase"/>
    <property type="match status" value="1"/>
</dbReference>
<protein>
    <recommendedName>
        <fullName evidence="6">Aminotransferase</fullName>
        <ecNumber evidence="6">2.6.1.-</ecNumber>
    </recommendedName>
</protein>
<accession>A0A401XNL4</accession>
<dbReference type="EMBL" id="BHZE01000028">
    <property type="protein sequence ID" value="GCD78607.1"/>
    <property type="molecule type" value="Genomic_DNA"/>
</dbReference>
<dbReference type="GO" id="GO:0006520">
    <property type="term" value="P:amino acid metabolic process"/>
    <property type="evidence" value="ECO:0007669"/>
    <property type="project" value="InterPro"/>
</dbReference>
<evidence type="ECO:0000259" key="7">
    <source>
        <dbReference type="Pfam" id="PF00155"/>
    </source>
</evidence>
<dbReference type="GO" id="GO:0030170">
    <property type="term" value="F:pyridoxal phosphate binding"/>
    <property type="evidence" value="ECO:0007669"/>
    <property type="project" value="InterPro"/>
</dbReference>
<dbReference type="EC" id="2.6.1.-" evidence="6"/>
<keyword evidence="9" id="KW-1185">Reference proteome</keyword>
<evidence type="ECO:0000256" key="5">
    <source>
        <dbReference type="ARBA" id="ARBA00022898"/>
    </source>
</evidence>
<evidence type="ECO:0000313" key="8">
    <source>
        <dbReference type="EMBL" id="GCD78607.1"/>
    </source>
</evidence>
<comment type="caution">
    <text evidence="8">The sequence shown here is derived from an EMBL/GenBank/DDBJ whole genome shotgun (WGS) entry which is preliminary data.</text>
</comment>
<dbReference type="Proteomes" id="UP000286715">
    <property type="component" value="Unassembled WGS sequence"/>
</dbReference>
<dbReference type="AlphaFoldDB" id="A0A401XNL4"/>